<dbReference type="Proteomes" id="UP000248146">
    <property type="component" value="Unassembled WGS sequence"/>
</dbReference>
<feature type="region of interest" description="Disordered" evidence="1">
    <location>
        <begin position="86"/>
        <end position="110"/>
    </location>
</feature>
<sequence length="110" mass="11190">MLCLCILSNLAACAIAHGQSSGLQLSGSGLFCSTDGHHGAGFADDLDSASAGTPFSCALSGSALVCLGLLFALAWLLQPRAGLGPRRALPHRASPRHCWPSANPRASPAH</sequence>
<name>A0A2V4KZY5_AQUAC</name>
<dbReference type="EMBL" id="QJRX01000003">
    <property type="protein sequence ID" value="PYC27405.1"/>
    <property type="molecule type" value="Genomic_DNA"/>
</dbReference>
<dbReference type="AlphaFoldDB" id="A0A2V4KZY5"/>
<dbReference type="Pfam" id="PF11162">
    <property type="entry name" value="DUF2946"/>
    <property type="match status" value="1"/>
</dbReference>
<evidence type="ECO:0000313" key="4">
    <source>
        <dbReference type="EMBL" id="PYC27405.1"/>
    </source>
</evidence>
<protein>
    <submittedName>
        <fullName evidence="4">DUF2946 domain-containing protein</fullName>
    </submittedName>
</protein>
<organism evidence="4 5">
    <name type="scientific">Aquipseudomonas alcaligenes</name>
    <name type="common">Pseudomonas alcaligenes</name>
    <dbReference type="NCBI Taxonomy" id="43263"/>
    <lineage>
        <taxon>Bacteria</taxon>
        <taxon>Pseudomonadati</taxon>
        <taxon>Pseudomonadota</taxon>
        <taxon>Gammaproteobacteria</taxon>
        <taxon>Pseudomonadales</taxon>
        <taxon>Pseudomonadaceae</taxon>
        <taxon>Aquipseudomonas</taxon>
    </lineage>
</organism>
<reference evidence="4 5" key="1">
    <citation type="submission" date="2018-06" db="EMBL/GenBank/DDBJ databases">
        <title>Pseudomonas diversity within urban Lake Michigan freshwaters.</title>
        <authorList>
            <person name="Batrich M."/>
            <person name="Hatzopoulos T."/>
            <person name="Putonti C."/>
        </authorList>
    </citation>
    <scope>NUCLEOTIDE SEQUENCE [LARGE SCALE GENOMIC DNA]</scope>
    <source>
        <strain evidence="4 5">MB-090714</strain>
    </source>
</reference>
<feature type="chain" id="PRO_5016022003" evidence="3">
    <location>
        <begin position="19"/>
        <end position="110"/>
    </location>
</feature>
<dbReference type="InterPro" id="IPR021333">
    <property type="entry name" value="DUF2946"/>
</dbReference>
<proteinExistence type="predicted"/>
<feature type="transmembrane region" description="Helical" evidence="2">
    <location>
        <begin position="58"/>
        <end position="77"/>
    </location>
</feature>
<keyword evidence="2" id="KW-0812">Transmembrane</keyword>
<accession>A0A2V4KZY5</accession>
<feature type="signal peptide" evidence="3">
    <location>
        <begin position="1"/>
        <end position="18"/>
    </location>
</feature>
<evidence type="ECO:0000313" key="5">
    <source>
        <dbReference type="Proteomes" id="UP000248146"/>
    </source>
</evidence>
<evidence type="ECO:0000256" key="1">
    <source>
        <dbReference type="SAM" id="MobiDB-lite"/>
    </source>
</evidence>
<evidence type="ECO:0000256" key="2">
    <source>
        <dbReference type="SAM" id="Phobius"/>
    </source>
</evidence>
<gene>
    <name evidence="4" type="ORF">DMO17_06595</name>
</gene>
<keyword evidence="2" id="KW-0472">Membrane</keyword>
<evidence type="ECO:0000256" key="3">
    <source>
        <dbReference type="SAM" id="SignalP"/>
    </source>
</evidence>
<keyword evidence="3" id="KW-0732">Signal</keyword>
<keyword evidence="2" id="KW-1133">Transmembrane helix</keyword>
<comment type="caution">
    <text evidence="4">The sequence shown here is derived from an EMBL/GenBank/DDBJ whole genome shotgun (WGS) entry which is preliminary data.</text>
</comment>